<reference evidence="2 3" key="1">
    <citation type="submission" date="2018-06" db="EMBL/GenBank/DDBJ databases">
        <authorList>
            <consortium name="Pathogen Informatics"/>
            <person name="Doyle S."/>
        </authorList>
    </citation>
    <scope>NUCLEOTIDE SEQUENCE [LARGE SCALE GENOMIC DNA]</scope>
    <source>
        <strain evidence="2 3">NCTC10338</strain>
    </source>
</reference>
<keyword evidence="1" id="KW-0812">Transmembrane</keyword>
<organism evidence="2 3">
    <name type="scientific">Lysinibacillus sphaericus</name>
    <name type="common">Bacillus sphaericus</name>
    <dbReference type="NCBI Taxonomy" id="1421"/>
    <lineage>
        <taxon>Bacteria</taxon>
        <taxon>Bacillati</taxon>
        <taxon>Bacillota</taxon>
        <taxon>Bacilli</taxon>
        <taxon>Bacillales</taxon>
        <taxon>Bacillaceae</taxon>
        <taxon>Lysinibacillus</taxon>
    </lineage>
</organism>
<feature type="transmembrane region" description="Helical" evidence="1">
    <location>
        <begin position="37"/>
        <end position="55"/>
    </location>
</feature>
<dbReference type="AlphaFoldDB" id="A0AAJ4ZXR6"/>
<comment type="caution">
    <text evidence="2">The sequence shown here is derived from an EMBL/GenBank/DDBJ whole genome shotgun (WGS) entry which is preliminary data.</text>
</comment>
<evidence type="ECO:0000313" key="2">
    <source>
        <dbReference type="EMBL" id="SUV18624.1"/>
    </source>
</evidence>
<proteinExistence type="predicted"/>
<gene>
    <name evidence="2" type="ORF">NCTC10338_03802</name>
</gene>
<evidence type="ECO:0000256" key="1">
    <source>
        <dbReference type="SAM" id="Phobius"/>
    </source>
</evidence>
<feature type="transmembrane region" description="Helical" evidence="1">
    <location>
        <begin position="9"/>
        <end position="31"/>
    </location>
</feature>
<evidence type="ECO:0000313" key="3">
    <source>
        <dbReference type="Proteomes" id="UP000255295"/>
    </source>
</evidence>
<accession>A0AAJ4ZXR6</accession>
<sequence>MSTPRMENILITLVIAIIIQMFADEISYFAVFVKANITDYLMLLGISIIIGLLIYKRK</sequence>
<protein>
    <submittedName>
        <fullName evidence="2">Uncharacterized protein</fullName>
    </submittedName>
</protein>
<keyword evidence="1" id="KW-1133">Transmembrane helix</keyword>
<keyword evidence="1" id="KW-0472">Membrane</keyword>
<name>A0AAJ4ZXR6_LYSSH</name>
<dbReference type="EMBL" id="UFSZ01000001">
    <property type="protein sequence ID" value="SUV18624.1"/>
    <property type="molecule type" value="Genomic_DNA"/>
</dbReference>
<dbReference type="Proteomes" id="UP000255295">
    <property type="component" value="Unassembled WGS sequence"/>
</dbReference>